<dbReference type="GO" id="GO:0015031">
    <property type="term" value="P:protein transport"/>
    <property type="evidence" value="ECO:0007669"/>
    <property type="project" value="UniProtKB-KW"/>
</dbReference>
<keyword evidence="1" id="KW-0653">Protein transport</keyword>
<reference evidence="2" key="2">
    <citation type="submission" date="2020-06" db="EMBL/GenBank/DDBJ databases">
        <title>Helianthus annuus Genome sequencing and assembly Release 2.</title>
        <authorList>
            <person name="Gouzy J."/>
            <person name="Langlade N."/>
            <person name="Munos S."/>
        </authorList>
    </citation>
    <scope>NUCLEOTIDE SEQUENCE</scope>
    <source>
        <tissue evidence="2">Leaves</tissue>
    </source>
</reference>
<name>A0A9K3N232_HELAN</name>
<dbReference type="PANTHER" id="PTHR14146:SF0">
    <property type="entry name" value="EXOCYST COMPLEX COMPONENT 4"/>
    <property type="match status" value="1"/>
</dbReference>
<dbReference type="GO" id="GO:0006612">
    <property type="term" value="P:protein targeting to membrane"/>
    <property type="evidence" value="ECO:0007669"/>
    <property type="project" value="UniProtKB-UniRule"/>
</dbReference>
<reference evidence="2" key="1">
    <citation type="journal article" date="2017" name="Nature">
        <title>The sunflower genome provides insights into oil metabolism, flowering and Asterid evolution.</title>
        <authorList>
            <person name="Badouin H."/>
            <person name="Gouzy J."/>
            <person name="Grassa C.J."/>
            <person name="Murat F."/>
            <person name="Staton S.E."/>
            <person name="Cottret L."/>
            <person name="Lelandais-Briere C."/>
            <person name="Owens G.L."/>
            <person name="Carrere S."/>
            <person name="Mayjonade B."/>
            <person name="Legrand L."/>
            <person name="Gill N."/>
            <person name="Kane N.C."/>
            <person name="Bowers J.E."/>
            <person name="Hubner S."/>
            <person name="Bellec A."/>
            <person name="Berard A."/>
            <person name="Berges H."/>
            <person name="Blanchet N."/>
            <person name="Boniface M.C."/>
            <person name="Brunel D."/>
            <person name="Catrice O."/>
            <person name="Chaidir N."/>
            <person name="Claudel C."/>
            <person name="Donnadieu C."/>
            <person name="Faraut T."/>
            <person name="Fievet G."/>
            <person name="Helmstetter N."/>
            <person name="King M."/>
            <person name="Knapp S.J."/>
            <person name="Lai Z."/>
            <person name="Le Paslier M.C."/>
            <person name="Lippi Y."/>
            <person name="Lorenzon L."/>
            <person name="Mandel J.R."/>
            <person name="Marage G."/>
            <person name="Marchand G."/>
            <person name="Marquand E."/>
            <person name="Bret-Mestries E."/>
            <person name="Morien E."/>
            <person name="Nambeesan S."/>
            <person name="Nguyen T."/>
            <person name="Pegot-Espagnet P."/>
            <person name="Pouilly N."/>
            <person name="Raftis F."/>
            <person name="Sallet E."/>
            <person name="Schiex T."/>
            <person name="Thomas J."/>
            <person name="Vandecasteele C."/>
            <person name="Vares D."/>
            <person name="Vear F."/>
            <person name="Vautrin S."/>
            <person name="Crespi M."/>
            <person name="Mangin B."/>
            <person name="Burke J.M."/>
            <person name="Salse J."/>
            <person name="Munos S."/>
            <person name="Vincourt P."/>
            <person name="Rieseberg L.H."/>
            <person name="Langlade N.B."/>
        </authorList>
    </citation>
    <scope>NUCLEOTIDE SEQUENCE</scope>
    <source>
        <tissue evidence="2">Leaves</tissue>
    </source>
</reference>
<evidence type="ECO:0000313" key="2">
    <source>
        <dbReference type="EMBL" id="KAF5784221.1"/>
    </source>
</evidence>
<evidence type="ECO:0000313" key="3">
    <source>
        <dbReference type="Proteomes" id="UP000215914"/>
    </source>
</evidence>
<keyword evidence="1" id="KW-0813">Transport</keyword>
<comment type="function">
    <text evidence="1">Component of the exocyst complex involved in the docking of exocytic vesicles with fusion sites on the plasma membrane.</text>
</comment>
<protein>
    <recommendedName>
        <fullName evidence="1">Exocyst complex component Sec8</fullName>
    </recommendedName>
</protein>
<dbReference type="Proteomes" id="UP000215914">
    <property type="component" value="Unassembled WGS sequence"/>
</dbReference>
<gene>
    <name evidence="2" type="ORF">HanXRQr2_Chr11g0517001</name>
</gene>
<sequence>MRNEKSRECHIWIETDSKVVLRDGKQSLCLKSYRYWDKSEDGLTFAFRFTDATVSSQGRNRKGQNVQEGYGSTSVLPEQGIYLAASIYRPVVQFTDRPTLMMPQKYSQLRNDGFVTPRKISSNNVLTRVIRFRYVKVYFKGTKSDKR</sequence>
<dbReference type="GO" id="GO:0000145">
    <property type="term" value="C:exocyst"/>
    <property type="evidence" value="ECO:0007669"/>
    <property type="project" value="UniProtKB-UniRule"/>
</dbReference>
<accession>A0A9K3N232</accession>
<dbReference type="EMBL" id="MNCJ02000326">
    <property type="protein sequence ID" value="KAF5784221.1"/>
    <property type="molecule type" value="Genomic_DNA"/>
</dbReference>
<comment type="similarity">
    <text evidence="1">Belongs to the SEC8 family.</text>
</comment>
<dbReference type="AlphaFoldDB" id="A0A9K3N232"/>
<comment type="caution">
    <text evidence="2">The sequence shown here is derived from an EMBL/GenBank/DDBJ whole genome shotgun (WGS) entry which is preliminary data.</text>
</comment>
<dbReference type="InterPro" id="IPR039682">
    <property type="entry name" value="Sec8/EXOC4"/>
</dbReference>
<proteinExistence type="inferred from homology"/>
<dbReference type="PANTHER" id="PTHR14146">
    <property type="entry name" value="EXOCYST COMPLEX COMPONENT 4"/>
    <property type="match status" value="1"/>
</dbReference>
<evidence type="ECO:0000256" key="1">
    <source>
        <dbReference type="RuleBase" id="RU367079"/>
    </source>
</evidence>
<dbReference type="Gramene" id="mRNA:HanXRQr2_Chr11g0517001">
    <property type="protein sequence ID" value="mRNA:HanXRQr2_Chr11g0517001"/>
    <property type="gene ID" value="HanXRQr2_Chr11g0517001"/>
</dbReference>
<keyword evidence="3" id="KW-1185">Reference proteome</keyword>
<keyword evidence="1" id="KW-0268">Exocytosis</keyword>
<dbReference type="GO" id="GO:0090522">
    <property type="term" value="P:vesicle tethering involved in exocytosis"/>
    <property type="evidence" value="ECO:0007669"/>
    <property type="project" value="UniProtKB-UniRule"/>
</dbReference>
<organism evidence="2 3">
    <name type="scientific">Helianthus annuus</name>
    <name type="common">Common sunflower</name>
    <dbReference type="NCBI Taxonomy" id="4232"/>
    <lineage>
        <taxon>Eukaryota</taxon>
        <taxon>Viridiplantae</taxon>
        <taxon>Streptophyta</taxon>
        <taxon>Embryophyta</taxon>
        <taxon>Tracheophyta</taxon>
        <taxon>Spermatophyta</taxon>
        <taxon>Magnoliopsida</taxon>
        <taxon>eudicotyledons</taxon>
        <taxon>Gunneridae</taxon>
        <taxon>Pentapetalae</taxon>
        <taxon>asterids</taxon>
        <taxon>campanulids</taxon>
        <taxon>Asterales</taxon>
        <taxon>Asteraceae</taxon>
        <taxon>Asteroideae</taxon>
        <taxon>Heliantheae alliance</taxon>
        <taxon>Heliantheae</taxon>
        <taxon>Helianthus</taxon>
    </lineage>
</organism>